<dbReference type="RefSeq" id="WP_011265218.1">
    <property type="nucleotide sequence ID" value="NC_006911.1"/>
</dbReference>
<keyword evidence="1" id="KW-0614">Plasmid</keyword>
<sequence>MGVKYVLTEPAPPGWWAKNKVIVCSVACLLIGFYIGGGNDGQAEPANTPTPSITPTCPSKG</sequence>
<accession>Q58IR0</accession>
<proteinExistence type="predicted"/>
<protein>
    <submittedName>
        <fullName evidence="1">Uncharacterized protein</fullName>
    </submittedName>
</protein>
<reference evidence="1" key="1">
    <citation type="journal article" date="2008" name="Appl. Environ. Microbiol.">
        <title>Characterization of replication and conjugation of Streptomyces circular plasmids pFP1 and pFP11 and their ability to propagate in linear mode with artificially attached telomeres.</title>
        <authorList>
            <person name="Zhang R."/>
            <person name="Zeng A."/>
            <person name="Fang P."/>
            <person name="Qin Z."/>
        </authorList>
    </citation>
    <scope>NUCLEOTIDE SEQUENCE</scope>
    <source>
        <strain evidence="1">F11</strain>
        <plasmid evidence="1">pFP11</plasmid>
    </source>
</reference>
<gene>
    <name evidence="1" type="ORF">pFP11.19c</name>
</gene>
<dbReference type="EMBL" id="AY943952">
    <property type="protein sequence ID" value="AAX51323.1"/>
    <property type="molecule type" value="Genomic_DNA"/>
</dbReference>
<geneLocation type="plasmid" evidence="1">
    <name>pFP11</name>
</geneLocation>
<name>Q58IR0_9ACTN</name>
<dbReference type="AlphaFoldDB" id="Q58IR0"/>
<evidence type="ECO:0000313" key="1">
    <source>
        <dbReference type="EMBL" id="AAX51323.1"/>
    </source>
</evidence>
<organism evidence="1">
    <name type="scientific">Streptomyces sp. F11</name>
    <dbReference type="NCBI Taxonomy" id="319318"/>
    <lineage>
        <taxon>Bacteria</taxon>
        <taxon>Bacillati</taxon>
        <taxon>Actinomycetota</taxon>
        <taxon>Actinomycetes</taxon>
        <taxon>Kitasatosporales</taxon>
        <taxon>Streptomycetaceae</taxon>
        <taxon>Streptomyces</taxon>
    </lineage>
</organism>